<sequence>MSLATENFIPETPFGMVLEADNGDSLFDLDKNELQKLILDESFIILRGFEALSNEKMCDFARQFGELLKWDFGYVLELQLKQNPQNHIFSEGRVELHWDGAFASVEPRFNFFQCLDGSAETGGGETTFLNTVKFLDSLPQDSLDMIKDIVISYQADKKAHYGGSIETPLVSKHPVTGKLRMQFIEPFNEDNADVNPVVTAIKGFEDEQNDRLLKQIIDWCYQSRYFYDHRWQKGDYVMVDNNALLHGRRRFQGTGLTRSLKRIHII</sequence>
<keyword evidence="2" id="KW-0560">Oxidoreductase</keyword>
<accession>A0A545U948</accession>
<dbReference type="PANTHER" id="PTHR10696:SF53">
    <property type="entry name" value="TYROSINE ISONITRILE DESATURASE"/>
    <property type="match status" value="1"/>
</dbReference>
<comment type="cofactor">
    <cofactor evidence="1">
        <name>Fe(2+)</name>
        <dbReference type="ChEBI" id="CHEBI:29033"/>
    </cofactor>
</comment>
<dbReference type="GO" id="GO:0016706">
    <property type="term" value="F:2-oxoglutarate-dependent dioxygenase activity"/>
    <property type="evidence" value="ECO:0007669"/>
    <property type="project" value="UniProtKB-ARBA"/>
</dbReference>
<dbReference type="RefSeq" id="WP_142932913.1">
    <property type="nucleotide sequence ID" value="NZ_ML660167.1"/>
</dbReference>
<dbReference type="AlphaFoldDB" id="A0A545U948"/>
<dbReference type="EMBL" id="VIKS01000011">
    <property type="protein sequence ID" value="TQV85994.1"/>
    <property type="molecule type" value="Genomic_DNA"/>
</dbReference>
<dbReference type="Gene3D" id="3.60.130.10">
    <property type="entry name" value="Clavaminate synthase-like"/>
    <property type="match status" value="1"/>
</dbReference>
<dbReference type="InterPro" id="IPR003819">
    <property type="entry name" value="TauD/TfdA-like"/>
</dbReference>
<dbReference type="InterPro" id="IPR050411">
    <property type="entry name" value="AlphaKG_dependent_hydroxylases"/>
</dbReference>
<evidence type="ECO:0000313" key="5">
    <source>
        <dbReference type="Proteomes" id="UP000315439"/>
    </source>
</evidence>
<proteinExistence type="predicted"/>
<name>A0A545U948_9GAMM</name>
<gene>
    <name evidence="4" type="ORF">FLL46_18970</name>
</gene>
<keyword evidence="5" id="KW-1185">Reference proteome</keyword>
<dbReference type="PANTHER" id="PTHR10696">
    <property type="entry name" value="GAMMA-BUTYROBETAINE HYDROXYLASE-RELATED"/>
    <property type="match status" value="1"/>
</dbReference>
<dbReference type="Proteomes" id="UP000315439">
    <property type="component" value="Unassembled WGS sequence"/>
</dbReference>
<organism evidence="4 5">
    <name type="scientific">Aliikangiella coralliicola</name>
    <dbReference type="NCBI Taxonomy" id="2592383"/>
    <lineage>
        <taxon>Bacteria</taxon>
        <taxon>Pseudomonadati</taxon>
        <taxon>Pseudomonadota</taxon>
        <taxon>Gammaproteobacteria</taxon>
        <taxon>Oceanospirillales</taxon>
        <taxon>Pleioneaceae</taxon>
        <taxon>Aliikangiella</taxon>
    </lineage>
</organism>
<comment type="caution">
    <text evidence="4">The sequence shown here is derived from an EMBL/GenBank/DDBJ whole genome shotgun (WGS) entry which is preliminary data.</text>
</comment>
<feature type="domain" description="TauD/TfdA-like" evidence="3">
    <location>
        <begin position="23"/>
        <end position="263"/>
    </location>
</feature>
<reference evidence="4 5" key="1">
    <citation type="submission" date="2019-07" db="EMBL/GenBank/DDBJ databases">
        <title>Draft genome for Aliikangiella sp. M105.</title>
        <authorList>
            <person name="Wang G."/>
        </authorList>
    </citation>
    <scope>NUCLEOTIDE SEQUENCE [LARGE SCALE GENOMIC DNA]</scope>
    <source>
        <strain evidence="4 5">M105</strain>
    </source>
</reference>
<keyword evidence="4" id="KW-0223">Dioxygenase</keyword>
<protein>
    <submittedName>
        <fullName evidence="4">TauD/TfdA family dioxygenase</fullName>
    </submittedName>
</protein>
<dbReference type="SUPFAM" id="SSF51197">
    <property type="entry name" value="Clavaminate synthase-like"/>
    <property type="match status" value="1"/>
</dbReference>
<evidence type="ECO:0000256" key="1">
    <source>
        <dbReference type="ARBA" id="ARBA00001954"/>
    </source>
</evidence>
<evidence type="ECO:0000256" key="2">
    <source>
        <dbReference type="ARBA" id="ARBA00023002"/>
    </source>
</evidence>
<dbReference type="Pfam" id="PF02668">
    <property type="entry name" value="TauD"/>
    <property type="match status" value="1"/>
</dbReference>
<evidence type="ECO:0000313" key="4">
    <source>
        <dbReference type="EMBL" id="TQV85994.1"/>
    </source>
</evidence>
<dbReference type="OrthoDB" id="581608at2"/>
<dbReference type="InterPro" id="IPR042098">
    <property type="entry name" value="TauD-like_sf"/>
</dbReference>
<evidence type="ECO:0000259" key="3">
    <source>
        <dbReference type="Pfam" id="PF02668"/>
    </source>
</evidence>